<protein>
    <recommendedName>
        <fullName evidence="4">Carbohydrate binding protein</fullName>
    </recommendedName>
</protein>
<name>A0A438M7A1_9ACTN</name>
<accession>A0A438M7A1</accession>
<feature type="chain" id="PRO_5039377392" description="Carbohydrate binding protein" evidence="1">
    <location>
        <begin position="29"/>
        <end position="964"/>
    </location>
</feature>
<proteinExistence type="predicted"/>
<feature type="signal peptide" evidence="1">
    <location>
        <begin position="1"/>
        <end position="28"/>
    </location>
</feature>
<dbReference type="InterPro" id="IPR006311">
    <property type="entry name" value="TAT_signal"/>
</dbReference>
<dbReference type="AlphaFoldDB" id="A0A438M7A1"/>
<keyword evidence="1" id="KW-0732">Signal</keyword>
<keyword evidence="3" id="KW-1185">Reference proteome</keyword>
<dbReference type="PROSITE" id="PS51318">
    <property type="entry name" value="TAT"/>
    <property type="match status" value="1"/>
</dbReference>
<organism evidence="2 3">
    <name type="scientific">Nonomuraea polychroma</name>
    <dbReference type="NCBI Taxonomy" id="46176"/>
    <lineage>
        <taxon>Bacteria</taxon>
        <taxon>Bacillati</taxon>
        <taxon>Actinomycetota</taxon>
        <taxon>Actinomycetes</taxon>
        <taxon>Streptosporangiales</taxon>
        <taxon>Streptosporangiaceae</taxon>
        <taxon>Nonomuraea</taxon>
    </lineage>
</organism>
<dbReference type="RefSeq" id="WP_164903703.1">
    <property type="nucleotide sequence ID" value="NZ_SAUN01000001.1"/>
</dbReference>
<reference evidence="2 3" key="1">
    <citation type="submission" date="2019-01" db="EMBL/GenBank/DDBJ databases">
        <title>Sequencing the genomes of 1000 actinobacteria strains.</title>
        <authorList>
            <person name="Klenk H.-P."/>
        </authorList>
    </citation>
    <scope>NUCLEOTIDE SEQUENCE [LARGE SCALE GENOMIC DNA]</scope>
    <source>
        <strain evidence="2 3">DSM 43925</strain>
    </source>
</reference>
<evidence type="ECO:0000313" key="3">
    <source>
        <dbReference type="Proteomes" id="UP000284824"/>
    </source>
</evidence>
<evidence type="ECO:0008006" key="4">
    <source>
        <dbReference type="Google" id="ProtNLM"/>
    </source>
</evidence>
<dbReference type="Proteomes" id="UP000284824">
    <property type="component" value="Unassembled WGS sequence"/>
</dbReference>
<sequence>MKPELSRRTLLRASGAGVAAAASWNLLAGPEQAAATARAGRPLDVVIFGDAASEAAHAVTPTGSDVVAGALGQSARVLTPQTPASAWGGTVACTVTCVPDGTTYVTIKLWGGDRAPAEADQSRLQLFCEGRQVGHYHLGAVDPLDILSLDAHSPGRFHYHTLPLPEAMTKDKEEVTLEIRAMGRVWGYGQNAAEFYRTLNQPTRPFYRIYTHKEPYFPGDGIQGPEPEAPVRPEPGPEVLETIKARVVNEHRTWLGGSAASMDSWAYLSLAEGYFYPDSPAYRNADAIDQALAAIDARYTKWLTDPTVLTASDQQWEGFGKVGHVLVLLKDVLGDRLERKIGARTVGAPNPGFERGGTAPAGWTTARWAGTATWLWDDTVKRSGSRSVKVAAAAGAVAGWTSSQNRTLIGQGEHRYSVWVRTENVAAPGAYLNVLFYDPAGKIVGTDQRVFAPTGTNDWSQISTELATPATATELRLDVRVQGGGTAWFDHVEVTPLDGATEPDQGDLPVRRDAYTTMMAESIAYWRQHMPHYSNQVQICALGIYRCNRGLMLIDPGKAPLTEEKARDYIHQAVGLKPFLGREDASGVPSKPLGEHFYQATRKGLTKELGYVGSYGEVTCWLVQLYEAVTRFDGVEDPELEAHLVKMINARAVFRYPEVDNDGYRTMRLEAAVGWRDDHYPGVVAYAQRVDWDGHPLMASAVFDDPALVGRGQRMVADNQFFGALDLLETHSWSRVGVAALRLLLRDWPAFTAHPARPQAFPMDWDAPSFVFSDEENGVVAIKNGKEILYASLYWRARQAVNNLARVHHITPDTHRVATLRQQCSVTPTGETWTEQDWLCFNFAINDPAASHIPPGGFPPPRPELHQAFAGEVLKVAPHPADVPDPALGVDFPGVEKLFVGKAQFYRCSYGRYLIGMNTDSGRTRRLYTTGPGTARDLATGRQVRLGGSIEVEPLSTVVLYLED</sequence>
<evidence type="ECO:0000256" key="1">
    <source>
        <dbReference type="SAM" id="SignalP"/>
    </source>
</evidence>
<evidence type="ECO:0000313" key="2">
    <source>
        <dbReference type="EMBL" id="RVX41594.1"/>
    </source>
</evidence>
<gene>
    <name evidence="2" type="ORF">EDD27_4149</name>
</gene>
<comment type="caution">
    <text evidence="2">The sequence shown here is derived from an EMBL/GenBank/DDBJ whole genome shotgun (WGS) entry which is preliminary data.</text>
</comment>
<dbReference type="EMBL" id="SAUN01000001">
    <property type="protein sequence ID" value="RVX41594.1"/>
    <property type="molecule type" value="Genomic_DNA"/>
</dbReference>
<dbReference type="Gene3D" id="2.60.120.260">
    <property type="entry name" value="Galactose-binding domain-like"/>
    <property type="match status" value="1"/>
</dbReference>